<dbReference type="EMBL" id="JAHMHR010000002">
    <property type="protein sequence ID" value="KAK1700215.1"/>
    <property type="molecule type" value="Genomic_DNA"/>
</dbReference>
<evidence type="ECO:0000256" key="1">
    <source>
        <dbReference type="SAM" id="MobiDB-lite"/>
    </source>
</evidence>
<dbReference type="RefSeq" id="XP_060435972.1">
    <property type="nucleotide sequence ID" value="XM_060571539.1"/>
</dbReference>
<gene>
    <name evidence="2" type="ORF">BDP55DRAFT_625818</name>
</gene>
<dbReference type="AlphaFoldDB" id="A0AAJ0F490"/>
<name>A0AAJ0F490_9PEZI</name>
<feature type="compositionally biased region" description="Basic and acidic residues" evidence="1">
    <location>
        <begin position="101"/>
        <end position="118"/>
    </location>
</feature>
<comment type="caution">
    <text evidence="2">The sequence shown here is derived from an EMBL/GenBank/DDBJ whole genome shotgun (WGS) entry which is preliminary data.</text>
</comment>
<sequence>MVEWGKRPRMERRVGEVWRVKARPRQDVCQVGTGGPASRATYTSPQRRLGIRTLGPLSRDSRRRNKNGQPETLCGAGKRENVQVHGPIGKKGRPGLTTRDNGWRERDRERERRKEPDAGRQLFFPFPVQVATRFSYDRYLDDGARPSVETVLNPTRYPRSRKARVPTAARARVHFLDENYDDDDRKAL</sequence>
<dbReference type="Proteomes" id="UP001224890">
    <property type="component" value="Unassembled WGS sequence"/>
</dbReference>
<proteinExistence type="predicted"/>
<reference evidence="2" key="1">
    <citation type="submission" date="2021-06" db="EMBL/GenBank/DDBJ databases">
        <title>Comparative genomics, transcriptomics and evolutionary studies reveal genomic signatures of adaptation to plant cell wall in hemibiotrophic fungi.</title>
        <authorList>
            <consortium name="DOE Joint Genome Institute"/>
            <person name="Baroncelli R."/>
            <person name="Diaz J.F."/>
            <person name="Benocci T."/>
            <person name="Peng M."/>
            <person name="Battaglia E."/>
            <person name="Haridas S."/>
            <person name="Andreopoulos W."/>
            <person name="Labutti K."/>
            <person name="Pangilinan J."/>
            <person name="Floch G.L."/>
            <person name="Makela M.R."/>
            <person name="Henrissat B."/>
            <person name="Grigoriev I.V."/>
            <person name="Crouch J.A."/>
            <person name="De Vries R.P."/>
            <person name="Sukno S.A."/>
            <person name="Thon M.R."/>
        </authorList>
    </citation>
    <scope>NUCLEOTIDE SEQUENCE</scope>
    <source>
        <strain evidence="2">CBS 193.32</strain>
    </source>
</reference>
<protein>
    <submittedName>
        <fullName evidence="2">Uncharacterized protein</fullName>
    </submittedName>
</protein>
<keyword evidence="3" id="KW-1185">Reference proteome</keyword>
<feature type="region of interest" description="Disordered" evidence="1">
    <location>
        <begin position="24"/>
        <end position="118"/>
    </location>
</feature>
<evidence type="ECO:0000313" key="2">
    <source>
        <dbReference type="EMBL" id="KAK1700215.1"/>
    </source>
</evidence>
<organism evidence="2 3">
    <name type="scientific">Colletotrichum godetiae</name>
    <dbReference type="NCBI Taxonomy" id="1209918"/>
    <lineage>
        <taxon>Eukaryota</taxon>
        <taxon>Fungi</taxon>
        <taxon>Dikarya</taxon>
        <taxon>Ascomycota</taxon>
        <taxon>Pezizomycotina</taxon>
        <taxon>Sordariomycetes</taxon>
        <taxon>Hypocreomycetidae</taxon>
        <taxon>Glomerellales</taxon>
        <taxon>Glomerellaceae</taxon>
        <taxon>Colletotrichum</taxon>
        <taxon>Colletotrichum acutatum species complex</taxon>
    </lineage>
</organism>
<dbReference type="GeneID" id="85456065"/>
<accession>A0AAJ0F490</accession>
<evidence type="ECO:0000313" key="3">
    <source>
        <dbReference type="Proteomes" id="UP001224890"/>
    </source>
</evidence>